<dbReference type="EMBL" id="AAOW01000028">
    <property type="protein sequence ID" value="EAR59924.1"/>
    <property type="molecule type" value="Genomic_DNA"/>
</dbReference>
<evidence type="ECO:0000313" key="3">
    <source>
        <dbReference type="Proteomes" id="UP000002171"/>
    </source>
</evidence>
<proteinExistence type="predicted"/>
<organism evidence="2 3">
    <name type="scientific">Neptuniibacter caesariensis</name>
    <dbReference type="NCBI Taxonomy" id="207954"/>
    <lineage>
        <taxon>Bacteria</taxon>
        <taxon>Pseudomonadati</taxon>
        <taxon>Pseudomonadota</taxon>
        <taxon>Gammaproteobacteria</taxon>
        <taxon>Oceanospirillales</taxon>
        <taxon>Oceanospirillaceae</taxon>
        <taxon>Neptuniibacter</taxon>
    </lineage>
</organism>
<dbReference type="Pfam" id="PF04101">
    <property type="entry name" value="Glyco_tran_28_C"/>
    <property type="match status" value="1"/>
</dbReference>
<dbReference type="Proteomes" id="UP000002171">
    <property type="component" value="Unassembled WGS sequence"/>
</dbReference>
<evidence type="ECO:0000313" key="2">
    <source>
        <dbReference type="EMBL" id="EAR59924.1"/>
    </source>
</evidence>
<dbReference type="Gene3D" id="3.40.50.2000">
    <property type="entry name" value="Glycogen Phosphorylase B"/>
    <property type="match status" value="1"/>
</dbReference>
<keyword evidence="2" id="KW-0808">Transferase</keyword>
<accession>A0A7U8C2C7</accession>
<gene>
    <name evidence="2" type="ORF">MED92_15975</name>
</gene>
<feature type="domain" description="Glycosyl transferase family 28 C-terminal" evidence="1">
    <location>
        <begin position="1"/>
        <end position="137"/>
    </location>
</feature>
<dbReference type="SUPFAM" id="SSF53756">
    <property type="entry name" value="UDP-Glycosyltransferase/glycogen phosphorylase"/>
    <property type="match status" value="1"/>
</dbReference>
<dbReference type="OrthoDB" id="7186565at2"/>
<dbReference type="AlphaFoldDB" id="A0A7U8C2C7"/>
<name>A0A7U8C2C7_NEPCE</name>
<evidence type="ECO:0000259" key="1">
    <source>
        <dbReference type="Pfam" id="PF04101"/>
    </source>
</evidence>
<dbReference type="RefSeq" id="WP_007020860.1">
    <property type="nucleotide sequence ID" value="NZ_CH724125.1"/>
</dbReference>
<reference evidence="2 3" key="1">
    <citation type="submission" date="2006-02" db="EMBL/GenBank/DDBJ databases">
        <authorList>
            <person name="Pinhassi J."/>
            <person name="Pedros-Alio C."/>
            <person name="Ferriera S."/>
            <person name="Johnson J."/>
            <person name="Kravitz S."/>
            <person name="Halpern A."/>
            <person name="Remington K."/>
            <person name="Beeson K."/>
            <person name="Tran B."/>
            <person name="Rogers Y.-H."/>
            <person name="Friedman R."/>
            <person name="Venter J.C."/>
        </authorList>
    </citation>
    <scope>NUCLEOTIDE SEQUENCE [LARGE SCALE GENOMIC DNA]</scope>
    <source>
        <strain evidence="2 3">MED92</strain>
    </source>
</reference>
<dbReference type="GO" id="GO:0016758">
    <property type="term" value="F:hexosyltransferase activity"/>
    <property type="evidence" value="ECO:0007669"/>
    <property type="project" value="InterPro"/>
</dbReference>
<keyword evidence="3" id="KW-1185">Reference proteome</keyword>
<dbReference type="InterPro" id="IPR007235">
    <property type="entry name" value="Glyco_trans_28_C"/>
</dbReference>
<protein>
    <submittedName>
        <fullName evidence="2">Glycosyltransferase (PssE)-like protein</fullName>
    </submittedName>
</protein>
<comment type="caution">
    <text evidence="2">The sequence shown here is derived from an EMBL/GenBank/DDBJ whole genome shotgun (WGS) entry which is preliminary data.</text>
</comment>
<sequence length="173" mass="19390">MIFVTVGTQLPFERLLETVDAWVAEHPDQEVFAQVGQTKYKPSHFRTTISMSPTEYDDWLSRADIIIGHVGMGTIISGVKHAKPLVLMPRHAAKGEHRNDHQLATAKQFGTLPSVNIVDSNEDFFAVMETLLKRSENDEAVKLEVSSGLVNRIQDFLKKDFDGHDCTNGNKAR</sequence>